<dbReference type="SUPFAM" id="SSF159594">
    <property type="entry name" value="XCC0632-like"/>
    <property type="match status" value="1"/>
</dbReference>
<dbReference type="Pfam" id="PF03886">
    <property type="entry name" value="ABC_trans_aux"/>
    <property type="match status" value="1"/>
</dbReference>
<gene>
    <name evidence="3" type="ORF">ACFQ1E_01870</name>
</gene>
<evidence type="ECO:0000313" key="3">
    <source>
        <dbReference type="EMBL" id="MFD0945077.1"/>
    </source>
</evidence>
<dbReference type="Gene3D" id="3.40.50.10610">
    <property type="entry name" value="ABC-type transport auxiliary lipoprotein component"/>
    <property type="match status" value="1"/>
</dbReference>
<protein>
    <submittedName>
        <fullName evidence="3">ABC-type transport auxiliary lipoprotein family protein</fullName>
    </submittedName>
</protein>
<dbReference type="RefSeq" id="WP_264942656.1">
    <property type="nucleotide sequence ID" value="NZ_JAPDRA010000001.1"/>
</dbReference>
<name>A0ABW3H2K8_9SPHN</name>
<keyword evidence="4" id="KW-1185">Reference proteome</keyword>
<organism evidence="3 4">
    <name type="scientific">Sphingomonas canadensis</name>
    <dbReference type="NCBI Taxonomy" id="1219257"/>
    <lineage>
        <taxon>Bacteria</taxon>
        <taxon>Pseudomonadati</taxon>
        <taxon>Pseudomonadota</taxon>
        <taxon>Alphaproteobacteria</taxon>
        <taxon>Sphingomonadales</taxon>
        <taxon>Sphingomonadaceae</taxon>
        <taxon>Sphingomonas</taxon>
    </lineage>
</organism>
<sequence length="195" mass="20603">MKHRAILAPLAFLPLAACVSFGGKAPTVPLLTLVPEAQLAVGETRSTGDAASITIAVPAFSQELATPRVPVRAGGTVAYLKDTQWVEPPARLFARLLSDTVSARTGRVVLSTRQSLMSPGARLTGELRRFGVEADTREAVVTYDASLMRGKDPVFEKRRFEARVPVAEIAPAAVGDALNQAANRVAGEVAAWIGS</sequence>
<evidence type="ECO:0000256" key="1">
    <source>
        <dbReference type="SAM" id="SignalP"/>
    </source>
</evidence>
<comment type="caution">
    <text evidence="3">The sequence shown here is derived from an EMBL/GenBank/DDBJ whole genome shotgun (WGS) entry which is preliminary data.</text>
</comment>
<evidence type="ECO:0000259" key="2">
    <source>
        <dbReference type="Pfam" id="PF03886"/>
    </source>
</evidence>
<dbReference type="InterPro" id="IPR005586">
    <property type="entry name" value="ABC_trans_aux"/>
</dbReference>
<keyword evidence="3" id="KW-0449">Lipoprotein</keyword>
<feature type="signal peptide" evidence="1">
    <location>
        <begin position="1"/>
        <end position="25"/>
    </location>
</feature>
<accession>A0ABW3H2K8</accession>
<dbReference type="EMBL" id="JBHTJG010000001">
    <property type="protein sequence ID" value="MFD0945077.1"/>
    <property type="molecule type" value="Genomic_DNA"/>
</dbReference>
<reference evidence="4" key="1">
    <citation type="journal article" date="2019" name="Int. J. Syst. Evol. Microbiol.">
        <title>The Global Catalogue of Microorganisms (GCM) 10K type strain sequencing project: providing services to taxonomists for standard genome sequencing and annotation.</title>
        <authorList>
            <consortium name="The Broad Institute Genomics Platform"/>
            <consortium name="The Broad Institute Genome Sequencing Center for Infectious Disease"/>
            <person name="Wu L."/>
            <person name="Ma J."/>
        </authorList>
    </citation>
    <scope>NUCLEOTIDE SEQUENCE [LARGE SCALE GENOMIC DNA]</scope>
    <source>
        <strain evidence="4">CCUG 62982</strain>
    </source>
</reference>
<feature type="chain" id="PRO_5045221670" evidence="1">
    <location>
        <begin position="26"/>
        <end position="195"/>
    </location>
</feature>
<evidence type="ECO:0000313" key="4">
    <source>
        <dbReference type="Proteomes" id="UP001596977"/>
    </source>
</evidence>
<proteinExistence type="predicted"/>
<dbReference type="Proteomes" id="UP001596977">
    <property type="component" value="Unassembled WGS sequence"/>
</dbReference>
<feature type="domain" description="ABC-type transport auxiliary lipoprotein component" evidence="2">
    <location>
        <begin position="42"/>
        <end position="190"/>
    </location>
</feature>
<keyword evidence="1" id="KW-0732">Signal</keyword>